<dbReference type="AlphaFoldDB" id="A0A9D2CYW8"/>
<proteinExistence type="predicted"/>
<comment type="caution">
    <text evidence="7">The sequence shown here is derived from an EMBL/GenBank/DDBJ whole genome shotgun (WGS) entry which is preliminary data.</text>
</comment>
<evidence type="ECO:0000313" key="7">
    <source>
        <dbReference type="EMBL" id="HIZ03415.1"/>
    </source>
</evidence>
<dbReference type="Proteomes" id="UP000824132">
    <property type="component" value="Unassembled WGS sequence"/>
</dbReference>
<dbReference type="InterPro" id="IPR004101">
    <property type="entry name" value="Mur_ligase_C"/>
</dbReference>
<dbReference type="SUPFAM" id="SSF53244">
    <property type="entry name" value="MurD-like peptide ligases, peptide-binding domain"/>
    <property type="match status" value="1"/>
</dbReference>
<feature type="domain" description="Mur ligase C-terminal" evidence="5">
    <location>
        <begin position="411"/>
        <end position="530"/>
    </location>
</feature>
<evidence type="ECO:0000256" key="3">
    <source>
        <dbReference type="ARBA" id="ARBA00022840"/>
    </source>
</evidence>
<feature type="transmembrane region" description="Helical" evidence="4">
    <location>
        <begin position="81"/>
        <end position="98"/>
    </location>
</feature>
<dbReference type="Gene3D" id="3.40.1190.10">
    <property type="entry name" value="Mur-like, catalytic domain"/>
    <property type="match status" value="1"/>
</dbReference>
<dbReference type="SUPFAM" id="SSF53623">
    <property type="entry name" value="MurD-like peptide ligases, catalytic domain"/>
    <property type="match status" value="1"/>
</dbReference>
<evidence type="ECO:0000256" key="4">
    <source>
        <dbReference type="SAM" id="Phobius"/>
    </source>
</evidence>
<keyword evidence="4" id="KW-0812">Transmembrane</keyword>
<accession>A0A9D2CYW8</accession>
<evidence type="ECO:0000256" key="2">
    <source>
        <dbReference type="ARBA" id="ARBA00022741"/>
    </source>
</evidence>
<evidence type="ECO:0000313" key="8">
    <source>
        <dbReference type="Proteomes" id="UP000824132"/>
    </source>
</evidence>
<dbReference type="PANTHER" id="PTHR43024">
    <property type="entry name" value="UDP-N-ACETYLMURAMOYL-TRIPEPTIDE--D-ALANYL-D-ALANINE LIGASE"/>
    <property type="match status" value="1"/>
</dbReference>
<sequence length="539" mass="58079">MFTLESIAEYAVISIALALLLPLCTFKMLGALQQAGYNGKRFAKWTMRKGNMVYSRYILLAFLIALSSAVLAVVFSFTGIWAAYISLLPFPIFTAAYCHADKKALKVPLVYTRRVQRIYAFECICVFIAAALLTLGVNAGAYYAGIALLSHLRYLPLAILPILLPLLLCAANAVDRPFSEAKNKKYIRAAREKLRAADCVKIGITGSFAKTSVKIFIASILSQKYKVFATPESYNTPLGIAKAIENTDLNEYDVFLAEMGARQEGDIRELCELVSPDHCVITGICPQHVETFGSLEKVIAAKGEILAGTKEGGYAFIGMDGNTAKLNTSAAKLVKVGVGEHGECGARDIKCSADGIDFKLALGINEGRVRSRLLGEHNARNIALAAAVAYKLGLTKEEIAGGIAKLDYVPHRLQPFQANGVTILDDAYNANVVGAEEAVKVLRLFSGRKYVVTPGIVELGILEEEENFALGQKLAGLDMVVLVGATLVLAVKRGYLDAGGDAEKLVVVPDLAGAEKLLSEKLQAGDAVLFLNDLPDIYN</sequence>
<reference evidence="7" key="1">
    <citation type="journal article" date="2021" name="PeerJ">
        <title>Extensive microbial diversity within the chicken gut microbiome revealed by metagenomics and culture.</title>
        <authorList>
            <person name="Gilroy R."/>
            <person name="Ravi A."/>
            <person name="Getino M."/>
            <person name="Pursley I."/>
            <person name="Horton D.L."/>
            <person name="Alikhan N.F."/>
            <person name="Baker D."/>
            <person name="Gharbi K."/>
            <person name="Hall N."/>
            <person name="Watson M."/>
            <person name="Adriaenssens E.M."/>
            <person name="Foster-Nyarko E."/>
            <person name="Jarju S."/>
            <person name="Secka A."/>
            <person name="Antonio M."/>
            <person name="Oren A."/>
            <person name="Chaudhuri R.R."/>
            <person name="La Ragione R."/>
            <person name="Hildebrand F."/>
            <person name="Pallen M.J."/>
        </authorList>
    </citation>
    <scope>NUCLEOTIDE SEQUENCE</scope>
    <source>
        <strain evidence="7">CHK187-5294</strain>
    </source>
</reference>
<keyword evidence="4" id="KW-1133">Transmembrane helix</keyword>
<organism evidence="7 8">
    <name type="scientific">Candidatus Borkfalkia avistercoris</name>
    <dbReference type="NCBI Taxonomy" id="2838504"/>
    <lineage>
        <taxon>Bacteria</taxon>
        <taxon>Bacillati</taxon>
        <taxon>Bacillota</taxon>
        <taxon>Clostridia</taxon>
        <taxon>Christensenellales</taxon>
        <taxon>Christensenellaceae</taxon>
        <taxon>Candidatus Borkfalkia</taxon>
    </lineage>
</organism>
<feature type="transmembrane region" description="Helical" evidence="4">
    <location>
        <begin position="12"/>
        <end position="32"/>
    </location>
</feature>
<gene>
    <name evidence="7" type="ORF">H9727_03930</name>
</gene>
<dbReference type="PANTHER" id="PTHR43024:SF1">
    <property type="entry name" value="UDP-N-ACETYLMURAMOYL-TRIPEPTIDE--D-ALANYL-D-ALANINE LIGASE"/>
    <property type="match status" value="1"/>
</dbReference>
<keyword evidence="4" id="KW-0472">Membrane</keyword>
<dbReference type="InterPro" id="IPR051046">
    <property type="entry name" value="MurCDEF_CellWall_CoF430Synth"/>
</dbReference>
<evidence type="ECO:0000259" key="6">
    <source>
        <dbReference type="Pfam" id="PF08245"/>
    </source>
</evidence>
<dbReference type="Pfam" id="PF02875">
    <property type="entry name" value="Mur_ligase_C"/>
    <property type="match status" value="1"/>
</dbReference>
<feature type="transmembrane region" description="Helical" evidence="4">
    <location>
        <begin position="53"/>
        <end position="75"/>
    </location>
</feature>
<keyword evidence="2" id="KW-0547">Nucleotide-binding</keyword>
<feature type="domain" description="Mur ligase central" evidence="6">
    <location>
        <begin position="204"/>
        <end position="389"/>
    </location>
</feature>
<reference evidence="7" key="2">
    <citation type="submission" date="2021-04" db="EMBL/GenBank/DDBJ databases">
        <authorList>
            <person name="Gilroy R."/>
        </authorList>
    </citation>
    <scope>NUCLEOTIDE SEQUENCE</scope>
    <source>
        <strain evidence="7">CHK187-5294</strain>
    </source>
</reference>
<evidence type="ECO:0000259" key="5">
    <source>
        <dbReference type="Pfam" id="PF02875"/>
    </source>
</evidence>
<dbReference type="GO" id="GO:0016881">
    <property type="term" value="F:acid-amino acid ligase activity"/>
    <property type="evidence" value="ECO:0007669"/>
    <property type="project" value="InterPro"/>
</dbReference>
<keyword evidence="1 7" id="KW-0436">Ligase</keyword>
<dbReference type="GO" id="GO:0005524">
    <property type="term" value="F:ATP binding"/>
    <property type="evidence" value="ECO:0007669"/>
    <property type="project" value="UniProtKB-KW"/>
</dbReference>
<feature type="transmembrane region" description="Helical" evidence="4">
    <location>
        <begin position="119"/>
        <end position="142"/>
    </location>
</feature>
<evidence type="ECO:0000256" key="1">
    <source>
        <dbReference type="ARBA" id="ARBA00022598"/>
    </source>
</evidence>
<protein>
    <submittedName>
        <fullName evidence="7">UDP-N-acetylmuramoyl-tripeptide--D-alanyl-D-alanine ligase</fullName>
    </submittedName>
</protein>
<dbReference type="InterPro" id="IPR013221">
    <property type="entry name" value="Mur_ligase_cen"/>
</dbReference>
<dbReference type="Pfam" id="PF08245">
    <property type="entry name" value="Mur_ligase_M"/>
    <property type="match status" value="1"/>
</dbReference>
<dbReference type="EMBL" id="DXCL01000025">
    <property type="protein sequence ID" value="HIZ03415.1"/>
    <property type="molecule type" value="Genomic_DNA"/>
</dbReference>
<dbReference type="Gene3D" id="3.90.190.20">
    <property type="entry name" value="Mur ligase, C-terminal domain"/>
    <property type="match status" value="1"/>
</dbReference>
<name>A0A9D2CYW8_9FIRM</name>
<keyword evidence="3" id="KW-0067">ATP-binding</keyword>
<dbReference type="InterPro" id="IPR036565">
    <property type="entry name" value="Mur-like_cat_sf"/>
</dbReference>
<dbReference type="InterPro" id="IPR036615">
    <property type="entry name" value="Mur_ligase_C_dom_sf"/>
</dbReference>
<feature type="transmembrane region" description="Helical" evidence="4">
    <location>
        <begin position="154"/>
        <end position="174"/>
    </location>
</feature>